<sequence>MVDAFSVEVEVLRVRRAAVERLDQFDLGRSRPERFS</sequence>
<accession>A0A060ZV43</accession>
<reference evidence="1" key="1">
    <citation type="submission" date="2014-05" db="EMBL/GenBank/DDBJ databases">
        <authorList>
            <person name="Horn Fabian"/>
        </authorList>
    </citation>
    <scope>NUCLEOTIDE SEQUENCE</scope>
</reference>
<evidence type="ECO:0000313" key="1">
    <source>
        <dbReference type="EMBL" id="CDR06927.1"/>
    </source>
</evidence>
<name>A0A060ZV43_9ACTN</name>
<dbReference type="AlphaFoldDB" id="A0A060ZV43"/>
<protein>
    <submittedName>
        <fullName evidence="1">Uncharacterized protein</fullName>
    </submittedName>
</protein>
<organism evidence="1">
    <name type="scientific">Streptomyces iranensis</name>
    <dbReference type="NCBI Taxonomy" id="576784"/>
    <lineage>
        <taxon>Bacteria</taxon>
        <taxon>Bacillati</taxon>
        <taxon>Actinomycetota</taxon>
        <taxon>Actinomycetes</taxon>
        <taxon>Kitasatosporales</taxon>
        <taxon>Streptomycetaceae</taxon>
        <taxon>Streptomyces</taxon>
        <taxon>Streptomyces violaceusniger group</taxon>
    </lineage>
</organism>
<gene>
    <name evidence="1" type="ORF">SIRAN3794</name>
</gene>
<proteinExistence type="predicted"/>
<dbReference type="EMBL" id="LK022848">
    <property type="protein sequence ID" value="CDR06927.1"/>
    <property type="molecule type" value="Genomic_DNA"/>
</dbReference>
<dbReference type="HOGENOM" id="CLU_3358795_0_0_11"/>